<name>A0A383CMR0_9ZZZZ</name>
<gene>
    <name evidence="1" type="ORF">METZ01_LOCUS486530</name>
</gene>
<proteinExistence type="predicted"/>
<dbReference type="AlphaFoldDB" id="A0A383CMR0"/>
<reference evidence="1" key="1">
    <citation type="submission" date="2018-05" db="EMBL/GenBank/DDBJ databases">
        <authorList>
            <person name="Lanie J.A."/>
            <person name="Ng W.-L."/>
            <person name="Kazmierczak K.M."/>
            <person name="Andrzejewski T.M."/>
            <person name="Davidsen T.M."/>
            <person name="Wayne K.J."/>
            <person name="Tettelin H."/>
            <person name="Glass J.I."/>
            <person name="Rusch D."/>
            <person name="Podicherti R."/>
            <person name="Tsui H.-C.T."/>
            <person name="Winkler M.E."/>
        </authorList>
    </citation>
    <scope>NUCLEOTIDE SEQUENCE</scope>
</reference>
<evidence type="ECO:0000313" key="1">
    <source>
        <dbReference type="EMBL" id="SVE33676.1"/>
    </source>
</evidence>
<protein>
    <submittedName>
        <fullName evidence="1">Uncharacterized protein</fullName>
    </submittedName>
</protein>
<sequence>MQEMGKKLTSFNRVYSQLTARYDLASGSYCWKLFLSRSKN</sequence>
<dbReference type="EMBL" id="UINC01210280">
    <property type="protein sequence ID" value="SVE33676.1"/>
    <property type="molecule type" value="Genomic_DNA"/>
</dbReference>
<organism evidence="1">
    <name type="scientific">marine metagenome</name>
    <dbReference type="NCBI Taxonomy" id="408172"/>
    <lineage>
        <taxon>unclassified sequences</taxon>
        <taxon>metagenomes</taxon>
        <taxon>ecological metagenomes</taxon>
    </lineage>
</organism>
<accession>A0A383CMR0</accession>